<dbReference type="RefSeq" id="WP_141270594.1">
    <property type="nucleotide sequence ID" value="NZ_BJLH01000005.1"/>
</dbReference>
<gene>
    <name evidence="2" type="ORF">VCO01S_13450</name>
</gene>
<keyword evidence="1" id="KW-0472">Membrane</keyword>
<evidence type="ECO:0000313" key="2">
    <source>
        <dbReference type="EMBL" id="GEA60152.1"/>
    </source>
</evidence>
<reference evidence="2 3" key="1">
    <citation type="submission" date="2019-06" db="EMBL/GenBank/DDBJ databases">
        <title>Whole genome shotgun sequence of Vibrio comitans NBRC 102076.</title>
        <authorList>
            <person name="Hosoyama A."/>
            <person name="Uohara A."/>
            <person name="Ohji S."/>
            <person name="Ichikawa N."/>
        </authorList>
    </citation>
    <scope>NUCLEOTIDE SEQUENCE [LARGE SCALE GENOMIC DNA]</scope>
    <source>
        <strain evidence="2 3">NBRC 102076</strain>
    </source>
</reference>
<feature type="transmembrane region" description="Helical" evidence="1">
    <location>
        <begin position="40"/>
        <end position="63"/>
    </location>
</feature>
<sequence length="78" mass="8662">MSKVKIKVCIALLAAYVLAWVLIILVPTMGFEPQQSDLYTSYLLIAEEVLLLACVIIIGPMFIMDMKSKLMGSDPNNK</sequence>
<dbReference type="OrthoDB" id="5901608at2"/>
<keyword evidence="1" id="KW-0812">Transmembrane</keyword>
<evidence type="ECO:0000313" key="3">
    <source>
        <dbReference type="Proteomes" id="UP000318242"/>
    </source>
</evidence>
<keyword evidence="3" id="KW-1185">Reference proteome</keyword>
<keyword evidence="1" id="KW-1133">Transmembrane helix</keyword>
<protein>
    <submittedName>
        <fullName evidence="2">Uncharacterized protein</fullName>
    </submittedName>
</protein>
<name>A0A4Y3IM62_9VIBR</name>
<organism evidence="2 3">
    <name type="scientific">Vibrio comitans NBRC 102076</name>
    <dbReference type="NCBI Taxonomy" id="1219078"/>
    <lineage>
        <taxon>Bacteria</taxon>
        <taxon>Pseudomonadati</taxon>
        <taxon>Pseudomonadota</taxon>
        <taxon>Gammaproteobacteria</taxon>
        <taxon>Vibrionales</taxon>
        <taxon>Vibrionaceae</taxon>
        <taxon>Vibrio</taxon>
    </lineage>
</organism>
<accession>A0A4Y3IM62</accession>
<comment type="caution">
    <text evidence="2">The sequence shown here is derived from an EMBL/GenBank/DDBJ whole genome shotgun (WGS) entry which is preliminary data.</text>
</comment>
<dbReference type="AlphaFoldDB" id="A0A4Y3IM62"/>
<dbReference type="Proteomes" id="UP000318242">
    <property type="component" value="Unassembled WGS sequence"/>
</dbReference>
<evidence type="ECO:0000256" key="1">
    <source>
        <dbReference type="SAM" id="Phobius"/>
    </source>
</evidence>
<dbReference type="EMBL" id="BJLH01000005">
    <property type="protein sequence ID" value="GEA60152.1"/>
    <property type="molecule type" value="Genomic_DNA"/>
</dbReference>
<proteinExistence type="predicted"/>